<organism evidence="3 4">
    <name type="scientific">Flavobacterium silvaticum</name>
    <dbReference type="NCBI Taxonomy" id="1852020"/>
    <lineage>
        <taxon>Bacteria</taxon>
        <taxon>Pseudomonadati</taxon>
        <taxon>Bacteroidota</taxon>
        <taxon>Flavobacteriia</taxon>
        <taxon>Flavobacteriales</taxon>
        <taxon>Flavobacteriaceae</taxon>
        <taxon>Flavobacterium</taxon>
    </lineage>
</organism>
<sequence length="1026" mass="118802">MKKHLTFTDGTSDKFWQIEVVGQEYTVTYGRSGTAGTSQTKSFSSPEECLKAAEKILTEKIKKGYSEDGQPSVTSNPSKKNASDVAQRYDDLVRQKRIDDLLPFLTENAKGNLEILKKAIRKNRKYWTDYVDLKDEPEFRKDKQYNWGQRGDYLQTQIIILSAIAVFGKSDVNSWDEIFGVLERCDSKEVSDILFWAKPNWINDYLLEQKRKNDWRRFKYKKLRFLEDKLFMEYNPELFAWSIAALDWNEDEKNPRAHIEYILSDETAWKRDVKEVFHYDSNIQNYIFWEDRNGKQEESRTWEVIFNELIKQGKLPRAWFIENAILIQTKEWNNNAKSFFRRILLSLDLSPEDFLPFQENIFACLHNPVPAVTAFGIDLVKQIFEQEKFSVKSFLEWVEPMLMRADCKASVKTTLQIFEKLLKSQPKYKKTIHVLIADVFMIPDLNLQQRVAKILAKSASAKETELVDKLTSYSELIQGSVRAELSGLLGESHFIAPDPEPSESYIQTDRKEKVLTDAVTLPQNWNDILFLFGEFIASEDVLTTEMLLNTYIVSRHLFPNDQSEQLKPYLKQLESRYLEGYHRNYSSVFLQQKMHSLDYQFTIQDDKYDRINTLLLIKPFLHAVQSRMNKNVAIPMLSFPSHKPHWVEPKILLERLLACQENNIAVDWIDLAIAISRMPRENVEEAAPLLDSVNGELKDLMRYCLGLSNEIKMIVPKKNLFDKLLSKLVKDDTDTMQSIWAVAARTHDPDGEFAEFRNTAVGSYPLVVSPFDPEIRLIEKWNDYKDWNTGKMMRSPSWYVLGFQIPKEKPAPDALLYSLDLVNDKNYYTFISSDANVVYWNSLMPQNPDALALNLLRLSCDITEGAGNDIKAFLQLMDTPGFTITAHSQKVLACAFFKDSKEIRMTASEIFGNLIEKQRIDIGILGKFCAFLANNKYAPFQRLSDSVAGIKDISRLHNSALHQFYDSLLGHLEFKDKLPVNFKKIVENYLDVSFKTGKKPDTATAAFFDKYKDTASLKPLIKQILN</sequence>
<dbReference type="PANTHER" id="PTHR30634">
    <property type="entry name" value="OUTER MEMBRANE LOLAB LIPOPROTEIN INSERTION APPARATUS"/>
    <property type="match status" value="1"/>
</dbReference>
<dbReference type="Gene3D" id="2.20.140.10">
    <property type="entry name" value="WGR domain"/>
    <property type="match status" value="1"/>
</dbReference>
<dbReference type="SUPFAM" id="SSF142921">
    <property type="entry name" value="WGR domain-like"/>
    <property type="match status" value="1"/>
</dbReference>
<dbReference type="Proteomes" id="UP000712080">
    <property type="component" value="Unassembled WGS sequence"/>
</dbReference>
<feature type="region of interest" description="Disordered" evidence="1">
    <location>
        <begin position="65"/>
        <end position="84"/>
    </location>
</feature>
<protein>
    <submittedName>
        <fullName evidence="3">WGR domain-containing protein</fullName>
    </submittedName>
</protein>
<dbReference type="RefSeq" id="WP_169528147.1">
    <property type="nucleotide sequence ID" value="NZ_JAAMPU010000107.1"/>
</dbReference>
<feature type="domain" description="WGR" evidence="2">
    <location>
        <begin position="1"/>
        <end position="80"/>
    </location>
</feature>
<dbReference type="PROSITE" id="PS51977">
    <property type="entry name" value="WGR"/>
    <property type="match status" value="1"/>
</dbReference>
<dbReference type="InterPro" id="IPR050458">
    <property type="entry name" value="LolB"/>
</dbReference>
<dbReference type="CDD" id="cd07996">
    <property type="entry name" value="WGR_MMR_like"/>
    <property type="match status" value="1"/>
</dbReference>
<dbReference type="InterPro" id="IPR036930">
    <property type="entry name" value="WGR_dom_sf"/>
</dbReference>
<dbReference type="InterPro" id="IPR056726">
    <property type="entry name" value="DUF7824"/>
</dbReference>
<dbReference type="Pfam" id="PF05406">
    <property type="entry name" value="WGR"/>
    <property type="match status" value="1"/>
</dbReference>
<comment type="caution">
    <text evidence="3">The sequence shown here is derived from an EMBL/GenBank/DDBJ whole genome shotgun (WGS) entry which is preliminary data.</text>
</comment>
<evidence type="ECO:0000259" key="2">
    <source>
        <dbReference type="PROSITE" id="PS51977"/>
    </source>
</evidence>
<accession>A0A972JKE4</accession>
<dbReference type="PANTHER" id="PTHR30634:SF13">
    <property type="entry name" value="PROTEIN YEHF"/>
    <property type="match status" value="1"/>
</dbReference>
<reference evidence="3" key="1">
    <citation type="submission" date="2020-02" db="EMBL/GenBank/DDBJ databases">
        <title>Flavobacterium sp. genome.</title>
        <authorList>
            <person name="Jung H.S."/>
            <person name="Baek J.H."/>
            <person name="Jeon C.O."/>
        </authorList>
    </citation>
    <scope>NUCLEOTIDE SEQUENCE</scope>
    <source>
        <strain evidence="3">SE-s28</strain>
    </source>
</reference>
<dbReference type="SMART" id="SM00773">
    <property type="entry name" value="WGR"/>
    <property type="match status" value="1"/>
</dbReference>
<dbReference type="Pfam" id="PF25148">
    <property type="entry name" value="DUF7824"/>
    <property type="match status" value="1"/>
</dbReference>
<dbReference type="EMBL" id="JAAMPU010000107">
    <property type="protein sequence ID" value="NMH29052.1"/>
    <property type="molecule type" value="Genomic_DNA"/>
</dbReference>
<dbReference type="InterPro" id="IPR049809">
    <property type="entry name" value="YehF/YfeS-like_WGR"/>
</dbReference>
<proteinExistence type="predicted"/>
<keyword evidence="4" id="KW-1185">Reference proteome</keyword>
<dbReference type="InterPro" id="IPR008893">
    <property type="entry name" value="WGR_domain"/>
</dbReference>
<dbReference type="InterPro" id="IPR056727">
    <property type="entry name" value="DUF7825"/>
</dbReference>
<evidence type="ECO:0000256" key="1">
    <source>
        <dbReference type="SAM" id="MobiDB-lite"/>
    </source>
</evidence>
<dbReference type="Pfam" id="PF25149">
    <property type="entry name" value="DUF7825"/>
    <property type="match status" value="1"/>
</dbReference>
<evidence type="ECO:0000313" key="3">
    <source>
        <dbReference type="EMBL" id="NMH29052.1"/>
    </source>
</evidence>
<dbReference type="AlphaFoldDB" id="A0A972JKE4"/>
<name>A0A972JKE4_9FLAO</name>
<dbReference type="InterPro" id="IPR045472">
    <property type="entry name" value="DUF6493"/>
</dbReference>
<evidence type="ECO:0000313" key="4">
    <source>
        <dbReference type="Proteomes" id="UP000712080"/>
    </source>
</evidence>
<feature type="compositionally biased region" description="Polar residues" evidence="1">
    <location>
        <begin position="69"/>
        <end position="80"/>
    </location>
</feature>
<gene>
    <name evidence="3" type="ORF">G6047_13495</name>
</gene>
<dbReference type="Pfam" id="PF20103">
    <property type="entry name" value="DUF6493"/>
    <property type="match status" value="1"/>
</dbReference>